<comment type="caution">
    <text evidence="2">The sequence shown here is derived from an EMBL/GenBank/DDBJ whole genome shotgun (WGS) entry which is preliminary data.</text>
</comment>
<dbReference type="EMBL" id="JASMQC010000008">
    <property type="protein sequence ID" value="KAK1942897.1"/>
    <property type="molecule type" value="Genomic_DNA"/>
</dbReference>
<feature type="transmembrane region" description="Helical" evidence="1">
    <location>
        <begin position="725"/>
        <end position="751"/>
    </location>
</feature>
<feature type="transmembrane region" description="Helical" evidence="1">
    <location>
        <begin position="124"/>
        <end position="145"/>
    </location>
</feature>
<evidence type="ECO:0000313" key="2">
    <source>
        <dbReference type="EMBL" id="KAK1942897.1"/>
    </source>
</evidence>
<keyword evidence="1" id="KW-1133">Transmembrane helix</keyword>
<name>A0AAD9GQJ4_9STRA</name>
<keyword evidence="1" id="KW-0472">Membrane</keyword>
<sequence length="821" mass="91551">MDVNVDILPSLSIEGSVEPSVKLQWLPFLVIVLASNGALVGFMIFFLSEVTMGSTIVDSVGSSKNADDLVATYQLVNGYISAAAGEFINFVFCIFLVVIVTYIGNVPWPWHNPRHGRGRFKTFVLWWFTPFIMYAVNIGITAINIKSKIVGVAHIFVEDDLFTSFVSMEDWINDAQNTILRTAVRSEVTPFYIISSSQCLLSNKSVNVADLKLKATQSSKMPTVKNIDSLGVEYGFTTNRWNRDALPFPLDPIHSVNFTVNNPTFDEFATYQDETGFDFLTGYEMFLQGKTLFERSVSDTSVSAEYPCSWVDGKYDSDSKKQDVFATFDVTSEYAGMRKCNGAVSSLQSLASIANPSTHNLESFVKTVMNGMDTTLSQTTKISIAETTFNFETYLISRQLKVTMLTLDIPLDSTIQYQNTSGVCAPDGTFTGDKKLYTEAQLSQLKSQYCDPAYYVFNQPAATCGSTNCIFLDDSGVTPYKKQILLLPYLKDCSVVNMTYGSDYLNFLPHGCEPQNDSVFLYGSGAYLSGDTFNLEQDAFPYILNPRRHLVFSFAKLDWRMEDVSKMFNAECGVMGGCSGLVHELTIGPASLMSVLVVGNSTIPAERMTAGFINPVQLVKLNAPPMVYPEAKKRRLWEYLDFNRFHQPSWDKRLEGVHCSVLVDSYITQVERNHYYLDDPRQAMYTAALYYLFQDAATTAVTPSGDYGIYLGNASFAGDMERKKIVFSIPMSSCIATFVAIFVVVVFSLVVCATPFDRVKTSKEKNVASRYIDLLTNEEYPPEVHDCKWVIPGGDPVLMKDCVVESLKLHTVSGKSSKVFM</sequence>
<evidence type="ECO:0000256" key="1">
    <source>
        <dbReference type="SAM" id="Phobius"/>
    </source>
</evidence>
<organism evidence="2 3">
    <name type="scientific">Phytophthora citrophthora</name>
    <dbReference type="NCBI Taxonomy" id="4793"/>
    <lineage>
        <taxon>Eukaryota</taxon>
        <taxon>Sar</taxon>
        <taxon>Stramenopiles</taxon>
        <taxon>Oomycota</taxon>
        <taxon>Peronosporomycetes</taxon>
        <taxon>Peronosporales</taxon>
        <taxon>Peronosporaceae</taxon>
        <taxon>Phytophthora</taxon>
    </lineage>
</organism>
<evidence type="ECO:0000313" key="3">
    <source>
        <dbReference type="Proteomes" id="UP001259832"/>
    </source>
</evidence>
<keyword evidence="1" id="KW-0812">Transmembrane</keyword>
<keyword evidence="3" id="KW-1185">Reference proteome</keyword>
<gene>
    <name evidence="2" type="ORF">P3T76_005534</name>
</gene>
<reference evidence="2" key="1">
    <citation type="submission" date="2023-08" db="EMBL/GenBank/DDBJ databases">
        <title>Reference Genome Resource for the Citrus Pathogen Phytophthora citrophthora.</title>
        <authorList>
            <person name="Moller H."/>
            <person name="Coetzee B."/>
            <person name="Rose L.J."/>
            <person name="Van Niekerk J.M."/>
        </authorList>
    </citation>
    <scope>NUCLEOTIDE SEQUENCE</scope>
    <source>
        <strain evidence="2">STE-U-9442</strain>
    </source>
</reference>
<feature type="transmembrane region" description="Helical" evidence="1">
    <location>
        <begin position="87"/>
        <end position="104"/>
    </location>
</feature>
<proteinExistence type="predicted"/>
<evidence type="ECO:0008006" key="4">
    <source>
        <dbReference type="Google" id="ProtNLM"/>
    </source>
</evidence>
<accession>A0AAD9GQJ4</accession>
<dbReference type="Proteomes" id="UP001259832">
    <property type="component" value="Unassembled WGS sequence"/>
</dbReference>
<protein>
    <recommendedName>
        <fullName evidence="4">Transmembrane protein</fullName>
    </recommendedName>
</protein>
<feature type="transmembrane region" description="Helical" evidence="1">
    <location>
        <begin position="25"/>
        <end position="47"/>
    </location>
</feature>
<dbReference type="AlphaFoldDB" id="A0AAD9GQJ4"/>